<feature type="active site" description="Tele-phosphohistidine intermediate" evidence="1">
    <location>
        <position position="9"/>
    </location>
</feature>
<dbReference type="OrthoDB" id="9781415at2"/>
<keyword evidence="4" id="KW-1185">Reference proteome</keyword>
<dbReference type="SUPFAM" id="SSF53254">
    <property type="entry name" value="Phosphoglycerate mutase-like"/>
    <property type="match status" value="1"/>
</dbReference>
<sequence length="207" mass="23735">MTRVILTRHGETQWNLEGRVQGAMDSPLTDKGIWQAQVLANRLHDEGISVIYSSDLPRAIATADEIRKMLNLPEVVIETAMRELSFGDWEGQEWTDLRQSYPELFELWEQSPDQVRIPRGESMQQVTERAWSFFSNLPTKHPEQTICIVTHGMTLQLLVKKALGIGIEDWINVPWQYNTAVNILDLTPEGKVIPVLIADHKHLEIEK</sequence>
<dbReference type="GO" id="GO:0016791">
    <property type="term" value="F:phosphatase activity"/>
    <property type="evidence" value="ECO:0007669"/>
    <property type="project" value="TreeGrafter"/>
</dbReference>
<reference evidence="3 4" key="1">
    <citation type="submission" date="2013-12" db="EMBL/GenBank/DDBJ databases">
        <authorList>
            <consortium name="DOE Joint Genome Institute"/>
            <person name="Smidt H."/>
            <person name="Huntemann M."/>
            <person name="Han J."/>
            <person name="Chen A."/>
            <person name="Kyrpides N."/>
            <person name="Mavromatis K."/>
            <person name="Markowitz V."/>
            <person name="Palaniappan K."/>
            <person name="Ivanova N."/>
            <person name="Schaumberg A."/>
            <person name="Pati A."/>
            <person name="Liolios K."/>
            <person name="Nordberg H.P."/>
            <person name="Cantor M.N."/>
            <person name="Hua S.X."/>
            <person name="Woyke T."/>
        </authorList>
    </citation>
    <scope>NUCLEOTIDE SEQUENCE [LARGE SCALE GENOMIC DNA]</scope>
    <source>
        <strain evidence="4">DSM 15288</strain>
    </source>
</reference>
<feature type="binding site" evidence="2">
    <location>
        <position position="58"/>
    </location>
    <ligand>
        <name>substrate</name>
    </ligand>
</feature>
<dbReference type="EMBL" id="CP007032">
    <property type="protein sequence ID" value="AHF06760.1"/>
    <property type="molecule type" value="Genomic_DNA"/>
</dbReference>
<evidence type="ECO:0000256" key="1">
    <source>
        <dbReference type="PIRSR" id="PIRSR613078-1"/>
    </source>
</evidence>
<dbReference type="RefSeq" id="WP_006715563.1">
    <property type="nucleotide sequence ID" value="NZ_CP007032.1"/>
</dbReference>
<dbReference type="AlphaFoldDB" id="W0E7D0"/>
<evidence type="ECO:0000256" key="2">
    <source>
        <dbReference type="PIRSR" id="PIRSR613078-2"/>
    </source>
</evidence>
<dbReference type="InterPro" id="IPR029033">
    <property type="entry name" value="His_PPase_superfam"/>
</dbReference>
<evidence type="ECO:0000313" key="4">
    <source>
        <dbReference type="Proteomes" id="UP000010847"/>
    </source>
</evidence>
<dbReference type="InterPro" id="IPR001345">
    <property type="entry name" value="PG/BPGM_mutase_AS"/>
</dbReference>
<dbReference type="Proteomes" id="UP000010847">
    <property type="component" value="Chromosome"/>
</dbReference>
<dbReference type="CDD" id="cd07067">
    <property type="entry name" value="HP_PGM_like"/>
    <property type="match status" value="1"/>
</dbReference>
<protein>
    <submittedName>
        <fullName evidence="3">Fructose-2,6-bisphosphatase</fullName>
    </submittedName>
</protein>
<dbReference type="eggNOG" id="COG0406">
    <property type="taxonomic scope" value="Bacteria"/>
</dbReference>
<accession>W0E7D0</accession>
<dbReference type="Pfam" id="PF00300">
    <property type="entry name" value="His_Phos_1"/>
    <property type="match status" value="1"/>
</dbReference>
<dbReference type="HOGENOM" id="CLU_033323_9_5_9"/>
<organism evidence="3 4">
    <name type="scientific">Desulfitobacterium metallireducens DSM 15288</name>
    <dbReference type="NCBI Taxonomy" id="871968"/>
    <lineage>
        <taxon>Bacteria</taxon>
        <taxon>Bacillati</taxon>
        <taxon>Bacillota</taxon>
        <taxon>Clostridia</taxon>
        <taxon>Eubacteriales</taxon>
        <taxon>Desulfitobacteriaceae</taxon>
        <taxon>Desulfitobacterium</taxon>
    </lineage>
</organism>
<dbReference type="KEGG" id="dmt:DESME_06570"/>
<dbReference type="Gene3D" id="3.40.50.1240">
    <property type="entry name" value="Phosphoglycerate mutase-like"/>
    <property type="match status" value="1"/>
</dbReference>
<feature type="active site" description="Proton donor/acceptor" evidence="1">
    <location>
        <position position="83"/>
    </location>
</feature>
<dbReference type="PROSITE" id="PS00175">
    <property type="entry name" value="PG_MUTASE"/>
    <property type="match status" value="1"/>
</dbReference>
<name>W0E7D0_9FIRM</name>
<dbReference type="SMART" id="SM00855">
    <property type="entry name" value="PGAM"/>
    <property type="match status" value="1"/>
</dbReference>
<evidence type="ECO:0000313" key="3">
    <source>
        <dbReference type="EMBL" id="AHF06760.1"/>
    </source>
</evidence>
<proteinExistence type="predicted"/>
<feature type="binding site" evidence="2">
    <location>
        <begin position="8"/>
        <end position="15"/>
    </location>
    <ligand>
        <name>substrate</name>
    </ligand>
</feature>
<dbReference type="PANTHER" id="PTHR48100">
    <property type="entry name" value="BROAD-SPECIFICITY PHOSPHATASE YOR283W-RELATED"/>
    <property type="match status" value="1"/>
</dbReference>
<dbReference type="STRING" id="871968.DESME_06570"/>
<gene>
    <name evidence="3" type="ORF">DESME_06570</name>
</gene>
<dbReference type="InterPro" id="IPR050275">
    <property type="entry name" value="PGM_Phosphatase"/>
</dbReference>
<dbReference type="InterPro" id="IPR013078">
    <property type="entry name" value="His_Pase_superF_clade-1"/>
</dbReference>